<dbReference type="PROSITE" id="PS00922">
    <property type="entry name" value="TRANSGLYCOSYLASE"/>
    <property type="match status" value="1"/>
</dbReference>
<dbReference type="GO" id="GO:0016020">
    <property type="term" value="C:membrane"/>
    <property type="evidence" value="ECO:0007669"/>
    <property type="project" value="InterPro"/>
</dbReference>
<dbReference type="InterPro" id="IPR023346">
    <property type="entry name" value="Lysozyme-like_dom_sf"/>
</dbReference>
<keyword evidence="5" id="KW-1185">Reference proteome</keyword>
<dbReference type="Gene3D" id="1.10.530.10">
    <property type="match status" value="1"/>
</dbReference>
<feature type="signal peptide" evidence="2">
    <location>
        <begin position="1"/>
        <end position="25"/>
    </location>
</feature>
<dbReference type="InterPro" id="IPR000189">
    <property type="entry name" value="Transglyc_AS"/>
</dbReference>
<dbReference type="GO" id="GO:0008933">
    <property type="term" value="F:peptidoglycan lytic transglycosylase activity"/>
    <property type="evidence" value="ECO:0007669"/>
    <property type="project" value="InterPro"/>
</dbReference>
<dbReference type="PANTHER" id="PTHR37423:SF2">
    <property type="entry name" value="MEMBRANE-BOUND LYTIC MUREIN TRANSGLYCOSYLASE C"/>
    <property type="match status" value="1"/>
</dbReference>
<sequence length="370" mass="41364">MKRRDLLALSVSLCTGLLLPAGARAETGFERYQRLQREGAASIQQEWIQYRQAYLAAYKDYQNRLGRVWSRPELSDKKVWVEYDNRLQTRRVVDFEHNEVRLSFTGDDAARLSEARIRAEFEKVVQASIRQSYQQDPLLNKVAGSQPPSSSQGVSGIRQADIDALLRQAKQQQQNTSKGKVITVTIPLQANALPARAHSYLPLVQSAATKWQISPALVMAIMQTESAFNPMAQSHVPAFGLMQIVPGSAGRDATKKVYGKERLLSGAELFKPQTNIELGCAYLHILDRQYLNAVTDPQSRLYCVIAAYNTGAGNVARAFSGNTSVKDAARRINAMSPKQVYAHLRTQLKYEETRNYVQKVTAALAQYQGQ</sequence>
<comment type="similarity">
    <text evidence="1">Belongs to the transglycosylase Slt family.</text>
</comment>
<gene>
    <name evidence="4" type="ORF">NYR02_08025</name>
</gene>
<name>A0A9X2WFV9_9GAMM</name>
<comment type="caution">
    <text evidence="4">The sequence shown here is derived from an EMBL/GenBank/DDBJ whole genome shotgun (WGS) entry which is preliminary data.</text>
</comment>
<dbReference type="RefSeq" id="WP_260975854.1">
    <property type="nucleotide sequence ID" value="NZ_JAOANI010000015.1"/>
</dbReference>
<dbReference type="PANTHER" id="PTHR37423">
    <property type="entry name" value="SOLUBLE LYTIC MUREIN TRANSGLYCOSYLASE-RELATED"/>
    <property type="match status" value="1"/>
</dbReference>
<evidence type="ECO:0000256" key="2">
    <source>
        <dbReference type="SAM" id="SignalP"/>
    </source>
</evidence>
<dbReference type="InterPro" id="IPR008258">
    <property type="entry name" value="Transglycosylase_SLT_dom_1"/>
</dbReference>
<feature type="domain" description="Transglycosylase SLT" evidence="3">
    <location>
        <begin position="203"/>
        <end position="327"/>
    </location>
</feature>
<proteinExistence type="inferred from homology"/>
<evidence type="ECO:0000313" key="5">
    <source>
        <dbReference type="Proteomes" id="UP001147830"/>
    </source>
</evidence>
<accession>A0A9X2WFV9</accession>
<dbReference type="AlphaFoldDB" id="A0A9X2WFV9"/>
<evidence type="ECO:0000259" key="3">
    <source>
        <dbReference type="Pfam" id="PF01464"/>
    </source>
</evidence>
<reference evidence="4" key="2">
    <citation type="submission" date="2022-08" db="EMBL/GenBank/DDBJ databases">
        <authorList>
            <person name="Dong C."/>
        </authorList>
    </citation>
    <scope>NUCLEOTIDE SEQUENCE</scope>
    <source>
        <strain evidence="4">59MF3M-4</strain>
    </source>
</reference>
<evidence type="ECO:0000256" key="1">
    <source>
        <dbReference type="ARBA" id="ARBA00007734"/>
    </source>
</evidence>
<evidence type="ECO:0000313" key="4">
    <source>
        <dbReference type="EMBL" id="MCT7358962.1"/>
    </source>
</evidence>
<feature type="chain" id="PRO_5040777100" evidence="2">
    <location>
        <begin position="26"/>
        <end position="370"/>
    </location>
</feature>
<dbReference type="GO" id="GO:0000270">
    <property type="term" value="P:peptidoglycan metabolic process"/>
    <property type="evidence" value="ECO:0007669"/>
    <property type="project" value="InterPro"/>
</dbReference>
<keyword evidence="2" id="KW-0732">Signal</keyword>
<dbReference type="CDD" id="cd16893">
    <property type="entry name" value="LT_MltC_MltE"/>
    <property type="match status" value="1"/>
</dbReference>
<organism evidence="4 5">
    <name type="scientific">Thalassolituus pacificus</name>
    <dbReference type="NCBI Taxonomy" id="2975440"/>
    <lineage>
        <taxon>Bacteria</taxon>
        <taxon>Pseudomonadati</taxon>
        <taxon>Pseudomonadota</taxon>
        <taxon>Gammaproteobacteria</taxon>
        <taxon>Oceanospirillales</taxon>
        <taxon>Oceanospirillaceae</taxon>
        <taxon>Thalassolituus</taxon>
    </lineage>
</organism>
<reference evidence="4" key="1">
    <citation type="journal article" date="2022" name="Front. Microbiol.">
        <title>Genome-based taxonomic rearrangement of Oceanobacter-related bacteria including the description of Thalassolituus hydrocarbonoclasticus sp. nov. and Thalassolituus pacificus sp. nov. and emended description of the genus Thalassolituus.</title>
        <authorList>
            <person name="Dong C."/>
            <person name="Wei L."/>
            <person name="Wang J."/>
            <person name="Lai Q."/>
            <person name="Huang Z."/>
            <person name="Shao Z."/>
        </authorList>
    </citation>
    <scope>NUCLEOTIDE SEQUENCE</scope>
    <source>
        <strain evidence="4">59MF3M-4</strain>
    </source>
</reference>
<dbReference type="Pfam" id="PF01464">
    <property type="entry name" value="SLT"/>
    <property type="match status" value="1"/>
</dbReference>
<protein>
    <submittedName>
        <fullName evidence="4">Transglycosylase SLT domain-containing protein</fullName>
    </submittedName>
</protein>
<dbReference type="SUPFAM" id="SSF53955">
    <property type="entry name" value="Lysozyme-like"/>
    <property type="match status" value="1"/>
</dbReference>
<dbReference type="Proteomes" id="UP001147830">
    <property type="component" value="Unassembled WGS sequence"/>
</dbReference>
<dbReference type="EMBL" id="JAOANI010000015">
    <property type="protein sequence ID" value="MCT7358962.1"/>
    <property type="molecule type" value="Genomic_DNA"/>
</dbReference>